<accession>V6EXP0</accession>
<evidence type="ECO:0000256" key="2">
    <source>
        <dbReference type="PIRSR" id="PIRSR006156-1"/>
    </source>
</evidence>
<dbReference type="InterPro" id="IPR035093">
    <property type="entry name" value="RelE/ParE_toxin_dom_sf"/>
</dbReference>
<dbReference type="PIRSF" id="PIRSF006156">
    <property type="entry name" value="YafQ"/>
    <property type="match status" value="1"/>
</dbReference>
<dbReference type="NCBIfam" id="TIGR02385">
    <property type="entry name" value="RelE_StbE"/>
    <property type="match status" value="1"/>
</dbReference>
<evidence type="ECO:0000313" key="4">
    <source>
        <dbReference type="Proteomes" id="UP000018922"/>
    </source>
</evidence>
<dbReference type="SUPFAM" id="SSF143011">
    <property type="entry name" value="RelE-like"/>
    <property type="match status" value="1"/>
</dbReference>
<dbReference type="GO" id="GO:0006402">
    <property type="term" value="P:mRNA catabolic process"/>
    <property type="evidence" value="ECO:0007669"/>
    <property type="project" value="TreeGrafter"/>
</dbReference>
<dbReference type="Proteomes" id="UP000018922">
    <property type="component" value="Chromosome I"/>
</dbReference>
<organism evidence="3 4">
    <name type="scientific">Magnetospirillum gryphiswaldense (strain DSM 6361 / JCM 21280 / NBRC 15271 / MSR-1)</name>
    <dbReference type="NCBI Taxonomy" id="431944"/>
    <lineage>
        <taxon>Bacteria</taxon>
        <taxon>Pseudomonadati</taxon>
        <taxon>Pseudomonadota</taxon>
        <taxon>Alphaproteobacteria</taxon>
        <taxon>Rhodospirillales</taxon>
        <taxon>Rhodospirillaceae</taxon>
        <taxon>Magnetospirillum</taxon>
    </lineage>
</organism>
<name>V6EXP0_MAGGM</name>
<dbReference type="eggNOG" id="COG3041">
    <property type="taxonomic scope" value="Bacteria"/>
</dbReference>
<dbReference type="Gene3D" id="3.30.2310.20">
    <property type="entry name" value="RelE-like"/>
    <property type="match status" value="1"/>
</dbReference>
<dbReference type="KEGG" id="mgy:MGMSRv2__0672"/>
<dbReference type="AlphaFoldDB" id="V6EXP0"/>
<gene>
    <name evidence="3" type="ordered locus">MGMSRv2__0672</name>
</gene>
<keyword evidence="1" id="KW-1277">Toxin-antitoxin system</keyword>
<dbReference type="PANTHER" id="PTHR40588:SF1">
    <property type="entry name" value="MRNA INTERFERASE TOXIN YAFQ"/>
    <property type="match status" value="1"/>
</dbReference>
<dbReference type="PANTHER" id="PTHR40588">
    <property type="entry name" value="MRNA INTERFERASE TOXIN YAFQ"/>
    <property type="match status" value="1"/>
</dbReference>
<dbReference type="InterPro" id="IPR004386">
    <property type="entry name" value="Toxin_YafQ-like"/>
</dbReference>
<feature type="active site" description="Proton donor" evidence="2">
    <location>
        <position position="85"/>
    </location>
</feature>
<dbReference type="InterPro" id="IPR007712">
    <property type="entry name" value="RelE/ParE_toxin"/>
</dbReference>
<sequence>MSRTLRTTKQFDRDLKTATKRGKTLDKLWQVVECLVNSEPLAIRHRPHRLSGNWSPCWECHIEPDWLLIWYETEDELVLAATGTHSDLFG</sequence>
<protein>
    <submittedName>
        <fullName evidence="3">Toxin of the YafQ-DinJ toxin-antitoxin system</fullName>
    </submittedName>
</protein>
<keyword evidence="4" id="KW-1185">Reference proteome</keyword>
<evidence type="ECO:0000313" key="3">
    <source>
        <dbReference type="EMBL" id="CDK97887.1"/>
    </source>
</evidence>
<dbReference type="EMBL" id="HG794546">
    <property type="protein sequence ID" value="CDK97887.1"/>
    <property type="molecule type" value="Genomic_DNA"/>
</dbReference>
<dbReference type="Pfam" id="PF15738">
    <property type="entry name" value="YafQ_toxin"/>
    <property type="match status" value="1"/>
</dbReference>
<reference evidence="3 4" key="1">
    <citation type="journal article" date="2014" name="Genome Announc.">
        <title>Complete genome sequence of Magnetospirillum gryphiswaldense MSR-1.</title>
        <authorList>
            <person name="Wang X."/>
            <person name="Wang Q."/>
            <person name="Zhang W."/>
            <person name="Wang Y."/>
            <person name="Li L."/>
            <person name="Wen T."/>
            <person name="Zhang T."/>
            <person name="Zhang Y."/>
            <person name="Xu J."/>
            <person name="Hu J."/>
            <person name="Li S."/>
            <person name="Liu L."/>
            <person name="Liu J."/>
            <person name="Jiang W."/>
            <person name="Tian J."/>
            <person name="Li Y."/>
            <person name="Schuler D."/>
            <person name="Wang L."/>
            <person name="Li J."/>
        </authorList>
    </citation>
    <scope>NUCLEOTIDE SEQUENCE [LARGE SCALE GENOMIC DNA]</scope>
    <source>
        <strain evidence="4">DSM 6361 / JCM 21280 / NBRC 15271 / MSR-1</strain>
    </source>
</reference>
<dbReference type="STRING" id="1430440.MGMSRv2__0672"/>
<proteinExistence type="predicted"/>
<dbReference type="GO" id="GO:0006415">
    <property type="term" value="P:translational termination"/>
    <property type="evidence" value="ECO:0007669"/>
    <property type="project" value="TreeGrafter"/>
</dbReference>
<dbReference type="GO" id="GO:0004521">
    <property type="term" value="F:RNA endonuclease activity"/>
    <property type="evidence" value="ECO:0007669"/>
    <property type="project" value="TreeGrafter"/>
</dbReference>
<dbReference type="HOGENOM" id="CLU_161929_4_1_5"/>
<evidence type="ECO:0000256" key="1">
    <source>
        <dbReference type="ARBA" id="ARBA00022649"/>
    </source>
</evidence>